<dbReference type="Proteomes" id="UP001240447">
    <property type="component" value="Unassembled WGS sequence"/>
</dbReference>
<feature type="region of interest" description="Disordered" evidence="1">
    <location>
        <begin position="1"/>
        <end position="30"/>
    </location>
</feature>
<evidence type="ECO:0000313" key="2">
    <source>
        <dbReference type="EMBL" id="MDP9823889.1"/>
    </source>
</evidence>
<keyword evidence="3" id="KW-1185">Reference proteome</keyword>
<organism evidence="2 3">
    <name type="scientific">Nocardioides massiliensis</name>
    <dbReference type="NCBI Taxonomy" id="1325935"/>
    <lineage>
        <taxon>Bacteria</taxon>
        <taxon>Bacillati</taxon>
        <taxon>Actinomycetota</taxon>
        <taxon>Actinomycetes</taxon>
        <taxon>Propionibacteriales</taxon>
        <taxon>Nocardioidaceae</taxon>
        <taxon>Nocardioides</taxon>
    </lineage>
</organism>
<dbReference type="EMBL" id="JAUSQM010000001">
    <property type="protein sequence ID" value="MDP9823889.1"/>
    <property type="molecule type" value="Genomic_DNA"/>
</dbReference>
<accession>A0ABT9NUR0</accession>
<protein>
    <submittedName>
        <fullName evidence="2">Uncharacterized protein</fullName>
    </submittedName>
</protein>
<evidence type="ECO:0000313" key="3">
    <source>
        <dbReference type="Proteomes" id="UP001240447"/>
    </source>
</evidence>
<dbReference type="RefSeq" id="WP_181642110.1">
    <property type="nucleotide sequence ID" value="NZ_CCXJ01000442.1"/>
</dbReference>
<comment type="caution">
    <text evidence="2">The sequence shown here is derived from an EMBL/GenBank/DDBJ whole genome shotgun (WGS) entry which is preliminary data.</text>
</comment>
<evidence type="ECO:0000256" key="1">
    <source>
        <dbReference type="SAM" id="MobiDB-lite"/>
    </source>
</evidence>
<sequence>MAEHDDITARHRTSARPQHGRAGLPSTLSRREEMREILPLADHLAQAVTWGV</sequence>
<reference evidence="2 3" key="1">
    <citation type="submission" date="2023-07" db="EMBL/GenBank/DDBJ databases">
        <title>Sequencing the genomes of 1000 actinobacteria strains.</title>
        <authorList>
            <person name="Klenk H.-P."/>
        </authorList>
    </citation>
    <scope>NUCLEOTIDE SEQUENCE [LARGE SCALE GENOMIC DNA]</scope>
    <source>
        <strain evidence="2 3">GD13</strain>
    </source>
</reference>
<name>A0ABT9NUR0_9ACTN</name>
<gene>
    <name evidence="2" type="ORF">J2S59_003698</name>
</gene>
<proteinExistence type="predicted"/>